<reference evidence="4" key="1">
    <citation type="journal article" date="2019" name="Int. J. Syst. Evol. Microbiol.">
        <title>The Global Catalogue of Microorganisms (GCM) 10K type strain sequencing project: providing services to taxonomists for standard genome sequencing and annotation.</title>
        <authorList>
            <consortium name="The Broad Institute Genomics Platform"/>
            <consortium name="The Broad Institute Genome Sequencing Center for Infectious Disease"/>
            <person name="Wu L."/>
            <person name="Ma J."/>
        </authorList>
    </citation>
    <scope>NUCLEOTIDE SEQUENCE [LARGE SCALE GENOMIC DNA]</scope>
    <source>
        <strain evidence="4">JCM 4733</strain>
    </source>
</reference>
<dbReference type="InterPro" id="IPR003439">
    <property type="entry name" value="ABC_transporter-like_ATP-bd"/>
</dbReference>
<evidence type="ECO:0000259" key="2">
    <source>
        <dbReference type="Pfam" id="PF00005"/>
    </source>
</evidence>
<protein>
    <recommendedName>
        <fullName evidence="2">ABC transporter domain-containing protein</fullName>
    </recommendedName>
</protein>
<dbReference type="RefSeq" id="WP_306433541.1">
    <property type="nucleotide sequence ID" value="NZ_BMVN01000082.1"/>
</dbReference>
<evidence type="ECO:0000313" key="3">
    <source>
        <dbReference type="EMBL" id="GHA71765.1"/>
    </source>
</evidence>
<proteinExistence type="predicted"/>
<organism evidence="3 4">
    <name type="scientific">Streptomyces canarius</name>
    <dbReference type="NCBI Taxonomy" id="285453"/>
    <lineage>
        <taxon>Bacteria</taxon>
        <taxon>Bacillati</taxon>
        <taxon>Actinomycetota</taxon>
        <taxon>Actinomycetes</taxon>
        <taxon>Kitasatosporales</taxon>
        <taxon>Streptomycetaceae</taxon>
        <taxon>Streptomyces</taxon>
    </lineage>
</organism>
<dbReference type="PANTHER" id="PTHR19211">
    <property type="entry name" value="ATP-BINDING TRANSPORT PROTEIN-RELATED"/>
    <property type="match status" value="1"/>
</dbReference>
<dbReference type="Proteomes" id="UP000653644">
    <property type="component" value="Unassembled WGS sequence"/>
</dbReference>
<dbReference type="Pfam" id="PF00005">
    <property type="entry name" value="ABC_tran"/>
    <property type="match status" value="1"/>
</dbReference>
<accession>A0ABQ3DBQ4</accession>
<name>A0ABQ3DBQ4_9ACTN</name>
<evidence type="ECO:0000256" key="1">
    <source>
        <dbReference type="ARBA" id="ARBA00022737"/>
    </source>
</evidence>
<keyword evidence="4" id="KW-1185">Reference proteome</keyword>
<sequence length="115" mass="12382">MELRPGLTIRLLTQDTVFCVVRVRDTYALALGPQRKQSVPLDSLGLFHEADLAGPSGELSMGQCRRLELALLVARPPQLLLLDEPTSHLSAALCDELEDALGSGPGVIVVASHDR</sequence>
<keyword evidence="1" id="KW-0677">Repeat</keyword>
<dbReference type="InterPro" id="IPR027417">
    <property type="entry name" value="P-loop_NTPase"/>
</dbReference>
<dbReference type="EMBL" id="BMVN01000082">
    <property type="protein sequence ID" value="GHA71765.1"/>
    <property type="molecule type" value="Genomic_DNA"/>
</dbReference>
<dbReference type="PANTHER" id="PTHR19211:SF14">
    <property type="entry name" value="ATP-BINDING CASSETTE SUB-FAMILY F MEMBER 1"/>
    <property type="match status" value="1"/>
</dbReference>
<dbReference type="Gene3D" id="3.40.50.300">
    <property type="entry name" value="P-loop containing nucleotide triphosphate hydrolases"/>
    <property type="match status" value="1"/>
</dbReference>
<dbReference type="SUPFAM" id="SSF52540">
    <property type="entry name" value="P-loop containing nucleoside triphosphate hydrolases"/>
    <property type="match status" value="1"/>
</dbReference>
<gene>
    <name evidence="3" type="ORF">GCM10010345_88510</name>
</gene>
<comment type="caution">
    <text evidence="3">The sequence shown here is derived from an EMBL/GenBank/DDBJ whole genome shotgun (WGS) entry which is preliminary data.</text>
</comment>
<feature type="domain" description="ABC transporter" evidence="2">
    <location>
        <begin position="22"/>
        <end position="87"/>
    </location>
</feature>
<evidence type="ECO:0000313" key="4">
    <source>
        <dbReference type="Proteomes" id="UP000653644"/>
    </source>
</evidence>
<dbReference type="InterPro" id="IPR050611">
    <property type="entry name" value="ABCF"/>
</dbReference>